<evidence type="ECO:0000313" key="1">
    <source>
        <dbReference type="EMBL" id="AEL27226.1"/>
    </source>
</evidence>
<dbReference type="Proteomes" id="UP000001635">
    <property type="component" value="Chromosome"/>
</dbReference>
<dbReference type="Pfam" id="PF13970">
    <property type="entry name" value="DUF4221"/>
    <property type="match status" value="1"/>
</dbReference>
<organism evidence="1 2">
    <name type="scientific">Cyclobacterium marinum (strain ATCC 25205 / DSM 745 / LMG 13164 / NCIMB 1802)</name>
    <name type="common">Flectobacillus marinus</name>
    <dbReference type="NCBI Taxonomy" id="880070"/>
    <lineage>
        <taxon>Bacteria</taxon>
        <taxon>Pseudomonadati</taxon>
        <taxon>Bacteroidota</taxon>
        <taxon>Cytophagia</taxon>
        <taxon>Cytophagales</taxon>
        <taxon>Cyclobacteriaceae</taxon>
        <taxon>Cyclobacterium</taxon>
    </lineage>
</organism>
<protein>
    <recommendedName>
        <fullName evidence="3">DUF4221 domain-containing protein</fullName>
    </recommendedName>
</protein>
<evidence type="ECO:0000313" key="2">
    <source>
        <dbReference type="Proteomes" id="UP000001635"/>
    </source>
</evidence>
<dbReference type="KEGG" id="cmr:Cycma_3506"/>
<dbReference type="HOGENOM" id="CLU_059185_0_0_10"/>
<proteinExistence type="predicted"/>
<gene>
    <name evidence="1" type="ordered locus">Cycma_3506</name>
</gene>
<evidence type="ECO:0008006" key="3">
    <source>
        <dbReference type="Google" id="ProtNLM"/>
    </source>
</evidence>
<dbReference type="eggNOG" id="COG3391">
    <property type="taxonomic scope" value="Bacteria"/>
</dbReference>
<dbReference type="InterPro" id="IPR025316">
    <property type="entry name" value="DUF4221"/>
</dbReference>
<dbReference type="EMBL" id="CP002955">
    <property type="protein sequence ID" value="AEL27226.1"/>
    <property type="molecule type" value="Genomic_DNA"/>
</dbReference>
<dbReference type="PROSITE" id="PS51257">
    <property type="entry name" value="PROKAR_LIPOPROTEIN"/>
    <property type="match status" value="1"/>
</dbReference>
<dbReference type="RefSeq" id="WP_014021513.1">
    <property type="nucleotide sequence ID" value="NC_015914.1"/>
</dbReference>
<dbReference type="SUPFAM" id="SSF75011">
    <property type="entry name" value="3-carboxy-cis,cis-mucoante lactonizing enzyme"/>
    <property type="match status" value="1"/>
</dbReference>
<dbReference type="STRING" id="880070.Cycma_3506"/>
<reference evidence="2" key="1">
    <citation type="submission" date="2011-07" db="EMBL/GenBank/DDBJ databases">
        <title>The complete genome of Cyclobacterium marinum DSM 745.</title>
        <authorList>
            <person name="Lucas S."/>
            <person name="Han J."/>
            <person name="Lapidus A."/>
            <person name="Bruce D."/>
            <person name="Goodwin L."/>
            <person name="Pitluck S."/>
            <person name="Peters L."/>
            <person name="Kyrpides N."/>
            <person name="Mavromatis K."/>
            <person name="Ivanova N."/>
            <person name="Ovchinnikova G."/>
            <person name="Chertkov O."/>
            <person name="Detter J.C."/>
            <person name="Tapia R."/>
            <person name="Han C."/>
            <person name="Land M."/>
            <person name="Hauser L."/>
            <person name="Markowitz V."/>
            <person name="Cheng J.-F."/>
            <person name="Hugenholtz P."/>
            <person name="Woyke T."/>
            <person name="Wu D."/>
            <person name="Tindall B."/>
            <person name="Schuetze A."/>
            <person name="Brambilla E."/>
            <person name="Klenk H.-P."/>
            <person name="Eisen J.A."/>
        </authorList>
    </citation>
    <scope>NUCLEOTIDE SEQUENCE [LARGE SCALE GENOMIC DNA]</scope>
    <source>
        <strain evidence="2">ATCC 25205 / DSM 745 / LMG 13164 / NCIMB 1802</strain>
    </source>
</reference>
<name>G0IYP3_CYCMS</name>
<accession>G0IYP3</accession>
<dbReference type="OrthoDB" id="836114at2"/>
<dbReference type="AlphaFoldDB" id="G0IYP3"/>
<keyword evidence="2" id="KW-1185">Reference proteome</keyword>
<sequence length="379" mass="44146">MRIFFPLLILLATGCKGSVEEKALDYKTSLLEIKLLETTPVNPRYTQLIASDSGEYLLLLNDFKDKFQFLELPSGKIAHEITIQREGEHGVSGFDAGTVTGWDSLWVAMGPPGLALINFNREVLNRVSIIDDQIPLTSIRSNFDRRFHQFGSKIFGAQPLFMDHHGMNKDAIQKQRLVFSLDINTGDVEWYDVFYREDYWDKGKKPSGYSWTEKDGKLYIAPWHDHEIQVFDMASETTVKRKEVKSNHVNKPDYVNEILPMEKALANSFSSDRYKSLLYDKYRNVFYRFFLPSFDPENLEEEYNHLDLEFSRPYSGVMVLDSELNIIGEHIFDKFQVYSLNNHFVGEKGLYISANNPFNPEYNEDMLRYLIFTPELREE</sequence>